<name>A0A2A7W789_9BACI</name>
<dbReference type="Proteomes" id="UP000220045">
    <property type="component" value="Unassembled WGS sequence"/>
</dbReference>
<evidence type="ECO:0000313" key="2">
    <source>
        <dbReference type="Proteomes" id="UP000220045"/>
    </source>
</evidence>
<dbReference type="EMBL" id="NUEL01000002">
    <property type="protein sequence ID" value="PEJ11750.1"/>
    <property type="molecule type" value="Genomic_DNA"/>
</dbReference>
<dbReference type="SUPFAM" id="SSF55486">
    <property type="entry name" value="Metalloproteases ('zincins'), catalytic domain"/>
    <property type="match status" value="1"/>
</dbReference>
<accession>A0A2A7W789</accession>
<dbReference type="AlphaFoldDB" id="A0A2A7W789"/>
<gene>
    <name evidence="1" type="ORF">CN684_00180</name>
</gene>
<protein>
    <recommendedName>
        <fullName evidence="3">Peptidase M3A/M3B catalytic domain-containing protein</fullName>
    </recommendedName>
</protein>
<reference evidence="1 2" key="1">
    <citation type="submission" date="2017-09" db="EMBL/GenBank/DDBJ databases">
        <title>Large-scale bioinformatics analysis of Bacillus genomes uncovers conserved roles of natural products in bacterial physiology.</title>
        <authorList>
            <consortium name="Agbiome Team Llc"/>
            <person name="Bleich R.M."/>
            <person name="Grubbs K.J."/>
            <person name="Santa Maria K.C."/>
            <person name="Allen S.E."/>
            <person name="Farag S."/>
            <person name="Shank E.A."/>
            <person name="Bowers A."/>
        </authorList>
    </citation>
    <scope>NUCLEOTIDE SEQUENCE [LARGE SCALE GENOMIC DNA]</scope>
    <source>
        <strain evidence="1 2">AFS004017</strain>
    </source>
</reference>
<organism evidence="1 2">
    <name type="scientific">Bacillus wiedmannii</name>
    <dbReference type="NCBI Taxonomy" id="1890302"/>
    <lineage>
        <taxon>Bacteria</taxon>
        <taxon>Bacillati</taxon>
        <taxon>Bacillota</taxon>
        <taxon>Bacilli</taxon>
        <taxon>Bacillales</taxon>
        <taxon>Bacillaceae</taxon>
        <taxon>Bacillus</taxon>
        <taxon>Bacillus cereus group</taxon>
    </lineage>
</organism>
<dbReference type="InterPro" id="IPR042088">
    <property type="entry name" value="OligoPept_F_C"/>
</dbReference>
<dbReference type="RefSeq" id="WP_098092405.1">
    <property type="nucleotide sequence ID" value="NZ_NUEL01000002.1"/>
</dbReference>
<sequence length="480" mass="57301">MITEIEKLRGNMQEYAENVTQAMYKSYLGISQGHEYNNLFENFKDVFSLDVINTLRNIKWVDNDESRALFYLKGYFIGQWYSNMTKKHIDRITQSQIKKEIQWGGHHLSLRQIRNILIDNKLNESHERSLKTTAAEFLIKEMNPLIFEFFDEIQCVSESLNYKNFIDAANDIRRYRVQDLVKQVEFFVEETSPFFKDRVFPLVDESGYNFEKIDNMEEFMTEKAYEDMKFLQKKMNWSLKGAEIQWTSSKQKYNHSFCVPLEIPGRIILVTPKGRGFNNQRLLYHEMGHGFHFMNTNKNLSYEFRRMGDHAVTQAYCAVIESLMFNPSWLKIRGYSEDIASQAYYYRCYLIRKYWSKIASEVEIHQTCTYNNEGKEIFDKWFKKGMLGKYENIWWVYLMDDELNASSQLRGWLLAAQINAKLLELYGEEWFIQEKAGEWLKELFSLGYKYNADEISKIIGFERLDESCLIKEFRKFEGKK</sequence>
<evidence type="ECO:0000313" key="1">
    <source>
        <dbReference type="EMBL" id="PEJ11750.1"/>
    </source>
</evidence>
<dbReference type="Gene3D" id="1.10.1370.20">
    <property type="entry name" value="Oligoendopeptidase f, C-terminal domain"/>
    <property type="match status" value="1"/>
</dbReference>
<proteinExistence type="predicted"/>
<evidence type="ECO:0008006" key="3">
    <source>
        <dbReference type="Google" id="ProtNLM"/>
    </source>
</evidence>
<comment type="caution">
    <text evidence="1">The sequence shown here is derived from an EMBL/GenBank/DDBJ whole genome shotgun (WGS) entry which is preliminary data.</text>
</comment>